<evidence type="ECO:0000313" key="1">
    <source>
        <dbReference type="EMBL" id="KDA46345.1"/>
    </source>
</evidence>
<organism evidence="1 2">
    <name type="scientific">Ligilactobacillus animalis</name>
    <dbReference type="NCBI Taxonomy" id="1605"/>
    <lineage>
        <taxon>Bacteria</taxon>
        <taxon>Bacillati</taxon>
        <taxon>Bacillota</taxon>
        <taxon>Bacilli</taxon>
        <taxon>Lactobacillales</taxon>
        <taxon>Lactobacillaceae</taxon>
        <taxon>Ligilactobacillus</taxon>
    </lineage>
</organism>
<reference evidence="1 2" key="1">
    <citation type="submission" date="2014-04" db="EMBL/GenBank/DDBJ databases">
        <title>Draft Genome Sequence of Lactobacillus animalis 381-IL-28.</title>
        <authorList>
            <person name="Sturino J.M."/>
            <person name="Rajendran M."/>
            <person name="Altermann E."/>
        </authorList>
    </citation>
    <scope>NUCLEOTIDE SEQUENCE [LARGE SCALE GENOMIC DNA]</scope>
    <source>
        <strain evidence="1 2">381-IL-28</strain>
    </source>
</reference>
<evidence type="ECO:0000313" key="2">
    <source>
        <dbReference type="Proteomes" id="UP000027129"/>
    </source>
</evidence>
<comment type="caution">
    <text evidence="1">The sequence shown here is derived from an EMBL/GenBank/DDBJ whole genome shotgun (WGS) entry which is preliminary data.</text>
</comment>
<name>A0ABR4RTJ4_9LACO</name>
<keyword evidence="2" id="KW-1185">Reference proteome</keyword>
<dbReference type="RefSeq" id="WP_035447209.1">
    <property type="nucleotide sequence ID" value="NZ_CP195054.1"/>
</dbReference>
<sequence length="160" mass="18580">MKNSIDPPILDIWDEPMSFANRDARNQKNHNWYVLRQYGADLGLWIKGYMNGYDTRFDNLIRNVEQPNEVVDARVDAFSVTYPTLKKRIDALQLDKASKIDSFEVSDLRTIQLRDISETSVPLKIENKRTCQAQNRNIRSEGMMICSVARLSLRQVTKID</sequence>
<protein>
    <recommendedName>
        <fullName evidence="3">Alpha-amylase</fullName>
    </recommendedName>
</protein>
<proteinExistence type="predicted"/>
<evidence type="ECO:0008006" key="3">
    <source>
        <dbReference type="Google" id="ProtNLM"/>
    </source>
</evidence>
<gene>
    <name evidence="1" type="ORF">Lani381_0365</name>
</gene>
<dbReference type="Proteomes" id="UP000027129">
    <property type="component" value="Unassembled WGS sequence"/>
</dbReference>
<dbReference type="EMBL" id="JMHU01000004">
    <property type="protein sequence ID" value="KDA46345.1"/>
    <property type="molecule type" value="Genomic_DNA"/>
</dbReference>
<accession>A0ABR4RTJ4</accession>